<sequence>MSASPILTNGFQARLYSEYKILSSTKKQRIHIDATTDRYSGSIHEMGFDTLFASTLQFHTFDCKCVIIQMITLIDTTTYDLKEFLTDQLEGVKLYIHPLNTSNRGWLGNHGTRVATCCISDDRYRIDYPYIISSNVHDIR</sequence>
<dbReference type="EMBL" id="DF142984">
    <property type="protein sequence ID" value="GAA49770.1"/>
    <property type="molecule type" value="Genomic_DNA"/>
</dbReference>
<proteinExistence type="predicted"/>
<reference key="2">
    <citation type="submission" date="2011-10" db="EMBL/GenBank/DDBJ databases">
        <title>The genome and transcriptome sequence of Clonorchis sinensis provide insights into the carcinogenic liver fluke.</title>
        <authorList>
            <person name="Wang X."/>
            <person name="Huang Y."/>
            <person name="Chen W."/>
            <person name="Liu H."/>
            <person name="Guo L."/>
            <person name="Chen Y."/>
            <person name="Luo F."/>
            <person name="Zhou W."/>
            <person name="Sun J."/>
            <person name="Mao Q."/>
            <person name="Liang P."/>
            <person name="Zhou C."/>
            <person name="Tian Y."/>
            <person name="Men J."/>
            <person name="Lv X."/>
            <person name="Huang L."/>
            <person name="Zhou J."/>
            <person name="Hu Y."/>
            <person name="Li R."/>
            <person name="Zhang F."/>
            <person name="Lei H."/>
            <person name="Li X."/>
            <person name="Hu X."/>
            <person name="Liang C."/>
            <person name="Xu J."/>
            <person name="Wu Z."/>
            <person name="Yu X."/>
        </authorList>
    </citation>
    <scope>NUCLEOTIDE SEQUENCE</scope>
    <source>
        <strain>Henan</strain>
    </source>
</reference>
<name>G7Y9Y6_CLOSI</name>
<evidence type="ECO:0000313" key="1">
    <source>
        <dbReference type="EMBL" id="GAA49770.1"/>
    </source>
</evidence>
<reference evidence="1" key="1">
    <citation type="journal article" date="2011" name="Genome Biol.">
        <title>The draft genome of the carcinogenic human liver fluke Clonorchis sinensis.</title>
        <authorList>
            <person name="Wang X."/>
            <person name="Chen W."/>
            <person name="Huang Y."/>
            <person name="Sun J."/>
            <person name="Men J."/>
            <person name="Liu H."/>
            <person name="Luo F."/>
            <person name="Guo L."/>
            <person name="Lv X."/>
            <person name="Deng C."/>
            <person name="Zhou C."/>
            <person name="Fan Y."/>
            <person name="Li X."/>
            <person name="Huang L."/>
            <person name="Hu Y."/>
            <person name="Liang C."/>
            <person name="Hu X."/>
            <person name="Xu J."/>
            <person name="Yu X."/>
        </authorList>
    </citation>
    <scope>NUCLEOTIDE SEQUENCE [LARGE SCALE GENOMIC DNA]</scope>
    <source>
        <strain evidence="1">Henan</strain>
    </source>
</reference>
<dbReference type="AlphaFoldDB" id="G7Y9Y6"/>
<gene>
    <name evidence="1" type="ORF">CLF_103576</name>
</gene>
<accession>G7Y9Y6</accession>
<keyword evidence="2" id="KW-1185">Reference proteome</keyword>
<dbReference type="Proteomes" id="UP000008909">
    <property type="component" value="Unassembled WGS sequence"/>
</dbReference>
<protein>
    <submittedName>
        <fullName evidence="1">Uncharacterized protein</fullName>
    </submittedName>
</protein>
<evidence type="ECO:0000313" key="2">
    <source>
        <dbReference type="Proteomes" id="UP000008909"/>
    </source>
</evidence>
<organism evidence="1 2">
    <name type="scientific">Clonorchis sinensis</name>
    <name type="common">Chinese liver fluke</name>
    <dbReference type="NCBI Taxonomy" id="79923"/>
    <lineage>
        <taxon>Eukaryota</taxon>
        <taxon>Metazoa</taxon>
        <taxon>Spiralia</taxon>
        <taxon>Lophotrochozoa</taxon>
        <taxon>Platyhelminthes</taxon>
        <taxon>Trematoda</taxon>
        <taxon>Digenea</taxon>
        <taxon>Opisthorchiida</taxon>
        <taxon>Opisthorchiata</taxon>
        <taxon>Opisthorchiidae</taxon>
        <taxon>Clonorchis</taxon>
    </lineage>
</organism>